<dbReference type="PANTHER" id="PTHR48021">
    <property type="match status" value="1"/>
</dbReference>
<dbReference type="AlphaFoldDB" id="A0A653C4X6"/>
<feature type="transmembrane region" description="Helical" evidence="8">
    <location>
        <begin position="291"/>
        <end position="313"/>
    </location>
</feature>
<keyword evidence="7 8" id="KW-0472">Membrane</keyword>
<feature type="transmembrane region" description="Helical" evidence="8">
    <location>
        <begin position="391"/>
        <end position="414"/>
    </location>
</feature>
<keyword evidence="11" id="KW-1185">Reference proteome</keyword>
<evidence type="ECO:0000256" key="3">
    <source>
        <dbReference type="ARBA" id="ARBA00022475"/>
    </source>
</evidence>
<organism evidence="10 11">
    <name type="scientific">Callosobruchus maculatus</name>
    <name type="common">Southern cowpea weevil</name>
    <name type="synonym">Pulse bruchid</name>
    <dbReference type="NCBI Taxonomy" id="64391"/>
    <lineage>
        <taxon>Eukaryota</taxon>
        <taxon>Metazoa</taxon>
        <taxon>Ecdysozoa</taxon>
        <taxon>Arthropoda</taxon>
        <taxon>Hexapoda</taxon>
        <taxon>Insecta</taxon>
        <taxon>Pterygota</taxon>
        <taxon>Neoptera</taxon>
        <taxon>Endopterygota</taxon>
        <taxon>Coleoptera</taxon>
        <taxon>Polyphaga</taxon>
        <taxon>Cucujiformia</taxon>
        <taxon>Chrysomeloidea</taxon>
        <taxon>Chrysomelidae</taxon>
        <taxon>Bruchinae</taxon>
        <taxon>Bruchini</taxon>
        <taxon>Callosobruchus</taxon>
    </lineage>
</organism>
<dbReference type="FunFam" id="1.20.1250.20:FF:000218">
    <property type="entry name" value="facilitated trehalose transporter Tret1"/>
    <property type="match status" value="1"/>
</dbReference>
<dbReference type="SUPFAM" id="SSF103473">
    <property type="entry name" value="MFS general substrate transporter"/>
    <property type="match status" value="1"/>
</dbReference>
<feature type="transmembrane region" description="Helical" evidence="8">
    <location>
        <begin position="12"/>
        <end position="40"/>
    </location>
</feature>
<feature type="transmembrane region" description="Helical" evidence="8">
    <location>
        <begin position="320"/>
        <end position="342"/>
    </location>
</feature>
<dbReference type="Gene3D" id="1.20.1250.20">
    <property type="entry name" value="MFS general substrate transporter like domains"/>
    <property type="match status" value="1"/>
</dbReference>
<dbReference type="InterPro" id="IPR050549">
    <property type="entry name" value="MFS_Trehalose_Transporter"/>
</dbReference>
<evidence type="ECO:0000256" key="1">
    <source>
        <dbReference type="ARBA" id="ARBA00004651"/>
    </source>
</evidence>
<feature type="transmembrane region" description="Helical" evidence="8">
    <location>
        <begin position="420"/>
        <end position="442"/>
    </location>
</feature>
<dbReference type="InterPro" id="IPR005828">
    <property type="entry name" value="MFS_sugar_transport-like"/>
</dbReference>
<reference evidence="10 11" key="1">
    <citation type="submission" date="2019-01" db="EMBL/GenBank/DDBJ databases">
        <authorList>
            <person name="Sayadi A."/>
        </authorList>
    </citation>
    <scope>NUCLEOTIDE SEQUENCE [LARGE SCALE GENOMIC DNA]</scope>
</reference>
<feature type="transmembrane region" description="Helical" evidence="8">
    <location>
        <begin position="152"/>
        <end position="171"/>
    </location>
</feature>
<evidence type="ECO:0000256" key="4">
    <source>
        <dbReference type="ARBA" id="ARBA00022597"/>
    </source>
</evidence>
<feature type="transmembrane region" description="Helical" evidence="8">
    <location>
        <begin position="60"/>
        <end position="81"/>
    </location>
</feature>
<keyword evidence="6 8" id="KW-1133">Transmembrane helix</keyword>
<comment type="subcellular location">
    <subcellularLocation>
        <location evidence="1">Cell membrane</location>
        <topology evidence="1">Multi-pass membrane protein</topology>
    </subcellularLocation>
</comment>
<dbReference type="Pfam" id="PF00083">
    <property type="entry name" value="Sugar_tr"/>
    <property type="match status" value="1"/>
</dbReference>
<feature type="transmembrane region" description="Helical" evidence="8">
    <location>
        <begin position="123"/>
        <end position="140"/>
    </location>
</feature>
<evidence type="ECO:0000256" key="6">
    <source>
        <dbReference type="ARBA" id="ARBA00022989"/>
    </source>
</evidence>
<dbReference type="Proteomes" id="UP000410492">
    <property type="component" value="Unassembled WGS sequence"/>
</dbReference>
<protein>
    <recommendedName>
        <fullName evidence="9">Major facilitator superfamily (MFS) profile domain-containing protein</fullName>
    </recommendedName>
</protein>
<evidence type="ECO:0000256" key="5">
    <source>
        <dbReference type="ARBA" id="ARBA00022692"/>
    </source>
</evidence>
<evidence type="ECO:0000259" key="9">
    <source>
        <dbReference type="PROSITE" id="PS50850"/>
    </source>
</evidence>
<dbReference type="PANTHER" id="PTHR48021:SF47">
    <property type="entry name" value="GH17672P"/>
    <property type="match status" value="1"/>
</dbReference>
<name>A0A653C4X6_CALMS</name>
<keyword evidence="3" id="KW-1003">Cell membrane</keyword>
<feature type="transmembrane region" description="Helical" evidence="8">
    <location>
        <begin position="93"/>
        <end position="117"/>
    </location>
</feature>
<feature type="transmembrane region" description="Helical" evidence="8">
    <location>
        <begin position="177"/>
        <end position="195"/>
    </location>
</feature>
<proteinExistence type="predicted"/>
<feature type="transmembrane region" description="Helical" evidence="8">
    <location>
        <begin position="354"/>
        <end position="379"/>
    </location>
</feature>
<dbReference type="PROSITE" id="PS50850">
    <property type="entry name" value="MFS"/>
    <property type="match status" value="1"/>
</dbReference>
<dbReference type="InterPro" id="IPR020846">
    <property type="entry name" value="MFS_dom"/>
</dbReference>
<accession>A0A653C4X6</accession>
<keyword evidence="2" id="KW-0813">Transport</keyword>
<evidence type="ECO:0000313" key="10">
    <source>
        <dbReference type="EMBL" id="VEN42588.1"/>
    </source>
</evidence>
<dbReference type="GO" id="GO:0005886">
    <property type="term" value="C:plasma membrane"/>
    <property type="evidence" value="ECO:0007669"/>
    <property type="project" value="UniProtKB-SubCell"/>
</dbReference>
<evidence type="ECO:0000256" key="2">
    <source>
        <dbReference type="ARBA" id="ARBA00022448"/>
    </source>
</evidence>
<keyword evidence="4" id="KW-0762">Sugar transport</keyword>
<evidence type="ECO:0000256" key="7">
    <source>
        <dbReference type="ARBA" id="ARBA00023136"/>
    </source>
</evidence>
<dbReference type="InterPro" id="IPR036259">
    <property type="entry name" value="MFS_trans_sf"/>
</dbReference>
<evidence type="ECO:0000256" key="8">
    <source>
        <dbReference type="SAM" id="Phobius"/>
    </source>
</evidence>
<evidence type="ECO:0000313" key="11">
    <source>
        <dbReference type="Proteomes" id="UP000410492"/>
    </source>
</evidence>
<feature type="transmembrane region" description="Helical" evidence="8">
    <location>
        <begin position="257"/>
        <end position="279"/>
    </location>
</feature>
<feature type="domain" description="Major facilitator superfamily (MFS) profile" evidence="9">
    <location>
        <begin position="16"/>
        <end position="446"/>
    </location>
</feature>
<dbReference type="OrthoDB" id="6696619at2759"/>
<dbReference type="GO" id="GO:0022857">
    <property type="term" value="F:transmembrane transporter activity"/>
    <property type="evidence" value="ECO:0007669"/>
    <property type="project" value="InterPro"/>
</dbReference>
<gene>
    <name evidence="10" type="ORF">CALMAC_LOCUS6021</name>
</gene>
<sequence length="464" mass="50872">MLDISIKEHGFNIYLYASLLTVNVALFSSSTTLVWSSPVIPQLLSNDGDVNPLGEPITPLQQSLIGGLPYLGGILGPLLLGRLCDILGRKKTSILLAVFTSIAFGVLAFATNLYTYYVLRTRLGALLFYCIVVTSVYSTEITEDHNRGKFQCLLTLFHVSGFLYSYVLGLFFPITSYTLLCAAPSVLSIIPMFFIPESPYYLAKKDEAQAIQVLRKLRAKNDVSKDLALIKATINSSTASNKGNWRHLLTLPTNRKACFICFGAMILQECSGAPAIIAYNGPIFNALDLPGNLVSVMLGILRSLAAGLPFILVERFGKRYLMMISTAGCCISFFMIGIYFYLQSINLSDIDKIGWLPVVGVLTYVSFYGIGIGPGATALGGELFSEDAKTLGISVIHTFASLLCFIVTFGFPLVTHFLGMYWPFIMFGIVCGIGVAFVYWFVPRTEGKSYLEIQEILGGNMQNK</sequence>
<dbReference type="EMBL" id="CAACVG010006921">
    <property type="protein sequence ID" value="VEN42588.1"/>
    <property type="molecule type" value="Genomic_DNA"/>
</dbReference>
<keyword evidence="5 8" id="KW-0812">Transmembrane</keyword>